<dbReference type="Proteomes" id="UP000527355">
    <property type="component" value="Unassembled WGS sequence"/>
</dbReference>
<protein>
    <recommendedName>
        <fullName evidence="5">DEAD/DEAH-box helicase domain-containing protein</fullName>
    </recommendedName>
</protein>
<keyword evidence="1" id="KW-0547">Nucleotide-binding</keyword>
<feature type="domain" description="DEAD/DEAH-box helicase" evidence="5">
    <location>
        <begin position="92"/>
        <end position="130"/>
    </location>
</feature>
<reference evidence="6 7" key="1">
    <citation type="journal article" date="2020" name="Nature">
        <title>Six reference-quality genomes reveal evolution of bat adaptations.</title>
        <authorList>
            <person name="Jebb D."/>
            <person name="Huang Z."/>
            <person name="Pippel M."/>
            <person name="Hughes G.M."/>
            <person name="Lavrichenko K."/>
            <person name="Devanna P."/>
            <person name="Winkler S."/>
            <person name="Jermiin L.S."/>
            <person name="Skirmuntt E.C."/>
            <person name="Katzourakis A."/>
            <person name="Burkitt-Gray L."/>
            <person name="Ray D.A."/>
            <person name="Sullivan K.A.M."/>
            <person name="Roscito J.G."/>
            <person name="Kirilenko B.M."/>
            <person name="Davalos L.M."/>
            <person name="Corthals A.P."/>
            <person name="Power M.L."/>
            <person name="Jones G."/>
            <person name="Ransome R.D."/>
            <person name="Dechmann D.K.N."/>
            <person name="Locatelli A.G."/>
            <person name="Puechmaille S.J."/>
            <person name="Fedrigo O."/>
            <person name="Jarvis E.D."/>
            <person name="Hiller M."/>
            <person name="Vernes S.C."/>
            <person name="Myers E.W."/>
            <person name="Teeling E.C."/>
        </authorList>
    </citation>
    <scope>NUCLEOTIDE SEQUENCE [LARGE SCALE GENOMIC DNA]</scope>
    <source>
        <strain evidence="6">MMyoMyo1</strain>
        <tissue evidence="6">Flight muscle</tissue>
    </source>
</reference>
<dbReference type="GO" id="GO:0005829">
    <property type="term" value="C:cytosol"/>
    <property type="evidence" value="ECO:0007669"/>
    <property type="project" value="TreeGrafter"/>
</dbReference>
<dbReference type="GO" id="GO:0005524">
    <property type="term" value="F:ATP binding"/>
    <property type="evidence" value="ECO:0007669"/>
    <property type="project" value="UniProtKB-KW"/>
</dbReference>
<dbReference type="Gene3D" id="3.40.50.300">
    <property type="entry name" value="P-loop containing nucleotide triphosphate hydrolases"/>
    <property type="match status" value="1"/>
</dbReference>
<evidence type="ECO:0000256" key="4">
    <source>
        <dbReference type="ARBA" id="ARBA00022840"/>
    </source>
</evidence>
<dbReference type="GO" id="GO:0016787">
    <property type="term" value="F:hydrolase activity"/>
    <property type="evidence" value="ECO:0007669"/>
    <property type="project" value="UniProtKB-KW"/>
</dbReference>
<dbReference type="GO" id="GO:0003724">
    <property type="term" value="F:RNA helicase activity"/>
    <property type="evidence" value="ECO:0007669"/>
    <property type="project" value="TreeGrafter"/>
</dbReference>
<dbReference type="SUPFAM" id="SSF52540">
    <property type="entry name" value="P-loop containing nucleoside triphosphate hydrolases"/>
    <property type="match status" value="1"/>
</dbReference>
<accession>A0A7J7UPT0</accession>
<evidence type="ECO:0000256" key="1">
    <source>
        <dbReference type="ARBA" id="ARBA00022741"/>
    </source>
</evidence>
<dbReference type="InterPro" id="IPR027417">
    <property type="entry name" value="P-loop_NTPase"/>
</dbReference>
<comment type="caution">
    <text evidence="6">The sequence shown here is derived from an EMBL/GenBank/DDBJ whole genome shotgun (WGS) entry which is preliminary data.</text>
</comment>
<evidence type="ECO:0000313" key="6">
    <source>
        <dbReference type="EMBL" id="KAF6314927.1"/>
    </source>
</evidence>
<dbReference type="InterPro" id="IPR011545">
    <property type="entry name" value="DEAD/DEAH_box_helicase_dom"/>
</dbReference>
<dbReference type="PANTHER" id="PTHR47959:SF1">
    <property type="entry name" value="ATP-DEPENDENT RNA HELICASE DBPA"/>
    <property type="match status" value="1"/>
</dbReference>
<keyword evidence="3" id="KW-0347">Helicase</keyword>
<evidence type="ECO:0000259" key="5">
    <source>
        <dbReference type="Pfam" id="PF00270"/>
    </source>
</evidence>
<sequence length="148" mass="16927">MGKTTNFWGPGAWPIWCGASIAGRRNSHKQSKEKQLRKQLEKPEWQVKREIISHLMLNYGKINVNEITRFSDLPLSKKTFKGLQETQYHLVTEIQTQTIGLALQGKDVLGDAKTGSGKTLAFLVPVLEALYGLQWTSQMARRFRLYHL</sequence>
<evidence type="ECO:0000313" key="7">
    <source>
        <dbReference type="Proteomes" id="UP000527355"/>
    </source>
</evidence>
<dbReference type="VEuPathDB" id="HostDB:GeneID_118664426"/>
<keyword evidence="7" id="KW-1185">Reference proteome</keyword>
<dbReference type="Pfam" id="PF00270">
    <property type="entry name" value="DEAD"/>
    <property type="match status" value="1"/>
</dbReference>
<dbReference type="EMBL" id="JABWUV010000012">
    <property type="protein sequence ID" value="KAF6314927.1"/>
    <property type="molecule type" value="Genomic_DNA"/>
</dbReference>
<dbReference type="PANTHER" id="PTHR47959">
    <property type="entry name" value="ATP-DEPENDENT RNA HELICASE RHLE-RELATED"/>
    <property type="match status" value="1"/>
</dbReference>
<keyword evidence="2" id="KW-0378">Hydrolase</keyword>
<gene>
    <name evidence="6" type="ORF">mMyoMyo1_008701</name>
</gene>
<keyword evidence="4" id="KW-0067">ATP-binding</keyword>
<dbReference type="AlphaFoldDB" id="A0A7J7UPT0"/>
<organism evidence="6 7">
    <name type="scientific">Myotis myotis</name>
    <name type="common">Greater mouse-eared bat</name>
    <name type="synonym">Vespertilio myotis</name>
    <dbReference type="NCBI Taxonomy" id="51298"/>
    <lineage>
        <taxon>Eukaryota</taxon>
        <taxon>Metazoa</taxon>
        <taxon>Chordata</taxon>
        <taxon>Craniata</taxon>
        <taxon>Vertebrata</taxon>
        <taxon>Euteleostomi</taxon>
        <taxon>Mammalia</taxon>
        <taxon>Eutheria</taxon>
        <taxon>Laurasiatheria</taxon>
        <taxon>Chiroptera</taxon>
        <taxon>Yangochiroptera</taxon>
        <taxon>Vespertilionidae</taxon>
        <taxon>Myotis</taxon>
    </lineage>
</organism>
<dbReference type="GO" id="GO:0003676">
    <property type="term" value="F:nucleic acid binding"/>
    <property type="evidence" value="ECO:0007669"/>
    <property type="project" value="InterPro"/>
</dbReference>
<evidence type="ECO:0000256" key="2">
    <source>
        <dbReference type="ARBA" id="ARBA00022801"/>
    </source>
</evidence>
<name>A0A7J7UPT0_MYOMY</name>
<dbReference type="InterPro" id="IPR050079">
    <property type="entry name" value="DEAD_box_RNA_helicase"/>
</dbReference>
<proteinExistence type="predicted"/>
<evidence type="ECO:0000256" key="3">
    <source>
        <dbReference type="ARBA" id="ARBA00022806"/>
    </source>
</evidence>